<dbReference type="GO" id="GO:0030288">
    <property type="term" value="C:outer membrane-bounded periplasmic space"/>
    <property type="evidence" value="ECO:0007669"/>
    <property type="project" value="TreeGrafter"/>
</dbReference>
<dbReference type="InterPro" id="IPR014234">
    <property type="entry name" value="Spore_CwlD"/>
</dbReference>
<dbReference type="CDD" id="cd02696">
    <property type="entry name" value="MurNAc-LAA"/>
    <property type="match status" value="1"/>
</dbReference>
<accession>A0A1G6PG92</accession>
<dbReference type="RefSeq" id="WP_091571534.1">
    <property type="nucleotide sequence ID" value="NZ_FMZA01000016.1"/>
</dbReference>
<dbReference type="STRING" id="1236220.SAMN04488112_11694"/>
<protein>
    <submittedName>
        <fullName evidence="4">N-acetylmuramoyl-L-alanine amidase</fullName>
    </submittedName>
</protein>
<dbReference type="GO" id="GO:0008745">
    <property type="term" value="F:N-acetylmuramoyl-L-alanine amidase activity"/>
    <property type="evidence" value="ECO:0007669"/>
    <property type="project" value="InterPro"/>
</dbReference>
<keyword evidence="1" id="KW-0378">Hydrolase</keyword>
<dbReference type="SMART" id="SM00646">
    <property type="entry name" value="Ami_3"/>
    <property type="match status" value="1"/>
</dbReference>
<feature type="domain" description="MurNAc-LAA" evidence="3">
    <location>
        <begin position="120"/>
        <end position="231"/>
    </location>
</feature>
<evidence type="ECO:0000313" key="4">
    <source>
        <dbReference type="EMBL" id="SDC79048.1"/>
    </source>
</evidence>
<dbReference type="NCBIfam" id="TIGR02883">
    <property type="entry name" value="spore_cwlD"/>
    <property type="match status" value="1"/>
</dbReference>
<dbReference type="Gene3D" id="3.40.630.40">
    <property type="entry name" value="Zn-dependent exopeptidases"/>
    <property type="match status" value="1"/>
</dbReference>
<dbReference type="AlphaFoldDB" id="A0A1G6PG92"/>
<dbReference type="PANTHER" id="PTHR30404">
    <property type="entry name" value="N-ACETYLMURAMOYL-L-ALANINE AMIDASE"/>
    <property type="match status" value="1"/>
</dbReference>
<dbReference type="EMBL" id="FMZA01000016">
    <property type="protein sequence ID" value="SDC79048.1"/>
    <property type="molecule type" value="Genomic_DNA"/>
</dbReference>
<dbReference type="OrthoDB" id="9806267at2"/>
<evidence type="ECO:0000259" key="3">
    <source>
        <dbReference type="SMART" id="SM00646"/>
    </source>
</evidence>
<evidence type="ECO:0000256" key="1">
    <source>
        <dbReference type="ARBA" id="ARBA00022801"/>
    </source>
</evidence>
<keyword evidence="2" id="KW-1133">Transmembrane helix</keyword>
<dbReference type="Proteomes" id="UP000199387">
    <property type="component" value="Unassembled WGS sequence"/>
</dbReference>
<organism evidence="4 5">
    <name type="scientific">Melghirimyces thermohalophilus</name>
    <dbReference type="NCBI Taxonomy" id="1236220"/>
    <lineage>
        <taxon>Bacteria</taxon>
        <taxon>Bacillati</taxon>
        <taxon>Bacillota</taxon>
        <taxon>Bacilli</taxon>
        <taxon>Bacillales</taxon>
        <taxon>Thermoactinomycetaceae</taxon>
        <taxon>Melghirimyces</taxon>
    </lineage>
</organism>
<evidence type="ECO:0000256" key="2">
    <source>
        <dbReference type="SAM" id="Phobius"/>
    </source>
</evidence>
<dbReference type="PANTHER" id="PTHR30404:SF0">
    <property type="entry name" value="N-ACETYLMURAMOYL-L-ALANINE AMIDASE AMIC"/>
    <property type="match status" value="1"/>
</dbReference>
<proteinExistence type="predicted"/>
<keyword evidence="2" id="KW-0472">Membrane</keyword>
<name>A0A1G6PG92_9BACL</name>
<keyword evidence="5" id="KW-1185">Reference proteome</keyword>
<reference evidence="4 5" key="1">
    <citation type="submission" date="2016-10" db="EMBL/GenBank/DDBJ databases">
        <authorList>
            <person name="de Groot N.N."/>
        </authorList>
    </citation>
    <scope>NUCLEOTIDE SEQUENCE [LARGE SCALE GENOMIC DNA]</scope>
    <source>
        <strain evidence="4 5">DSM 45514</strain>
    </source>
</reference>
<dbReference type="SUPFAM" id="SSF53187">
    <property type="entry name" value="Zn-dependent exopeptidases"/>
    <property type="match status" value="1"/>
</dbReference>
<dbReference type="InterPro" id="IPR050695">
    <property type="entry name" value="N-acetylmuramoyl_amidase_3"/>
</dbReference>
<keyword evidence="2" id="KW-0812">Transmembrane</keyword>
<dbReference type="Pfam" id="PF01520">
    <property type="entry name" value="Amidase_3"/>
    <property type="match status" value="1"/>
</dbReference>
<dbReference type="InterPro" id="IPR002508">
    <property type="entry name" value="MurNAc-LAA_cat"/>
</dbReference>
<evidence type="ECO:0000313" key="5">
    <source>
        <dbReference type="Proteomes" id="UP000199387"/>
    </source>
</evidence>
<dbReference type="GO" id="GO:0009253">
    <property type="term" value="P:peptidoglycan catabolic process"/>
    <property type="evidence" value="ECO:0007669"/>
    <property type="project" value="InterPro"/>
</dbReference>
<gene>
    <name evidence="4" type="ORF">SAMN04488112_11694</name>
</gene>
<feature type="transmembrane region" description="Helical" evidence="2">
    <location>
        <begin position="15"/>
        <end position="33"/>
    </location>
</feature>
<sequence>MGDGWKVFFYGRRKWIGLLMVVALVGAFATYGLPDKSRNVWSTPLSGKVIVLDPGHGGPDGGAVSQTGLVEKDVALSVSLLLRDYLQESGALVIMTRDEDRDLAGEGVRRRKAQDLLRRGEIIRDSGADALISIHLNAIPSSRWSGAQTFYYPTLEANEILAQSIQGEMIQSLQNTTRQARHSGEVYILKTSEIPSALVEIGFLSNPEEAGLLGKEDYQKKVAAAIYHGILRYYSEKAPTKEQE</sequence>